<gene>
    <name evidence="2" type="ORF">CEP52_007786</name>
</gene>
<keyword evidence="3" id="KW-1185">Reference proteome</keyword>
<sequence length="198" mass="21947">MAPDRITNAIDSLITHLVPSNPNDTEEVAQERHDTCFEIVKSIIDSPSSPAISSDVNHASDLIKRKLIQSNPTQALRFSNLYTRLLSLPVLEHKWAILYLLYQLADSPDPSEPLPLSPVKPSAPNYRDAINRDAIKTSGPGACYKDVQTRRGAVQGGVSTRRTQEASAKRTQKVGQRWRPTARSAQKRCFSEIDVTGE</sequence>
<organism evidence="2 3">
    <name type="scientific">Fusarium oligoseptatum</name>
    <dbReference type="NCBI Taxonomy" id="2604345"/>
    <lineage>
        <taxon>Eukaryota</taxon>
        <taxon>Fungi</taxon>
        <taxon>Dikarya</taxon>
        <taxon>Ascomycota</taxon>
        <taxon>Pezizomycotina</taxon>
        <taxon>Sordariomycetes</taxon>
        <taxon>Hypocreomycetidae</taxon>
        <taxon>Hypocreales</taxon>
        <taxon>Nectriaceae</taxon>
        <taxon>Fusarium</taxon>
        <taxon>Fusarium solani species complex</taxon>
    </lineage>
</organism>
<reference evidence="2 3" key="1">
    <citation type="submission" date="2017-06" db="EMBL/GenBank/DDBJ databases">
        <title>Comparative genomic analysis of Ambrosia Fusariam Clade fungi.</title>
        <authorList>
            <person name="Stajich J.E."/>
            <person name="Carrillo J."/>
            <person name="Kijimoto T."/>
            <person name="Eskalen A."/>
            <person name="O'Donnell K."/>
            <person name="Kasson M."/>
        </authorList>
    </citation>
    <scope>NUCLEOTIDE SEQUENCE [LARGE SCALE GENOMIC DNA]</scope>
    <source>
        <strain evidence="2 3">NRRL62579</strain>
    </source>
</reference>
<dbReference type="STRING" id="1325735.A0A428TKX7"/>
<evidence type="ECO:0000313" key="2">
    <source>
        <dbReference type="EMBL" id="RSM02683.1"/>
    </source>
</evidence>
<dbReference type="AlphaFoldDB" id="A0A428TKX7"/>
<protein>
    <submittedName>
        <fullName evidence="2">Uncharacterized protein</fullName>
    </submittedName>
</protein>
<accession>A0A428TKX7</accession>
<evidence type="ECO:0000313" key="3">
    <source>
        <dbReference type="Proteomes" id="UP000287144"/>
    </source>
</evidence>
<name>A0A428TKX7_9HYPO</name>
<proteinExistence type="predicted"/>
<dbReference type="EMBL" id="NKCK01000073">
    <property type="protein sequence ID" value="RSM02683.1"/>
    <property type="molecule type" value="Genomic_DNA"/>
</dbReference>
<evidence type="ECO:0000256" key="1">
    <source>
        <dbReference type="SAM" id="MobiDB-lite"/>
    </source>
</evidence>
<comment type="caution">
    <text evidence="2">The sequence shown here is derived from an EMBL/GenBank/DDBJ whole genome shotgun (WGS) entry which is preliminary data.</text>
</comment>
<dbReference type="Proteomes" id="UP000287144">
    <property type="component" value="Unassembled WGS sequence"/>
</dbReference>
<feature type="region of interest" description="Disordered" evidence="1">
    <location>
        <begin position="149"/>
        <end position="198"/>
    </location>
</feature>